<sequence length="39" mass="4225">ATGTIGASDNGTGIYLRPYIQIGENYVYGDQVFVKNSEL</sequence>
<name>A0A1K1Q456_RUMFL</name>
<gene>
    <name evidence="1" type="ORF">SAMN02910280_0376</name>
</gene>
<dbReference type="AlphaFoldDB" id="A0A1K1Q456"/>
<protein>
    <submittedName>
        <fullName evidence="1">Uncharacterized protein</fullName>
    </submittedName>
</protein>
<proteinExistence type="predicted"/>
<evidence type="ECO:0000313" key="1">
    <source>
        <dbReference type="EMBL" id="SFW54687.1"/>
    </source>
</evidence>
<feature type="non-terminal residue" evidence="1">
    <location>
        <position position="1"/>
    </location>
</feature>
<evidence type="ECO:0000313" key="2">
    <source>
        <dbReference type="Proteomes" id="UP000183461"/>
    </source>
</evidence>
<dbReference type="EMBL" id="FPIP01000014">
    <property type="protein sequence ID" value="SFW54687.1"/>
    <property type="molecule type" value="Genomic_DNA"/>
</dbReference>
<dbReference type="Proteomes" id="UP000183461">
    <property type="component" value="Unassembled WGS sequence"/>
</dbReference>
<accession>A0A1K1Q456</accession>
<organism evidence="1 2">
    <name type="scientific">Ruminococcus flavefaciens</name>
    <dbReference type="NCBI Taxonomy" id="1265"/>
    <lineage>
        <taxon>Bacteria</taxon>
        <taxon>Bacillati</taxon>
        <taxon>Bacillota</taxon>
        <taxon>Clostridia</taxon>
        <taxon>Eubacteriales</taxon>
        <taxon>Oscillospiraceae</taxon>
        <taxon>Ruminococcus</taxon>
    </lineage>
</organism>
<reference evidence="1 2" key="1">
    <citation type="submission" date="2016-11" db="EMBL/GenBank/DDBJ databases">
        <authorList>
            <person name="Jaros S."/>
            <person name="Januszkiewicz K."/>
            <person name="Wedrychowicz H."/>
        </authorList>
    </citation>
    <scope>NUCLEOTIDE SEQUENCE [LARGE SCALE GENOMIC DNA]</scope>
    <source>
        <strain evidence="1 2">YL228</strain>
    </source>
</reference>